<dbReference type="CDD" id="cd16098">
    <property type="entry name" value="FliS"/>
    <property type="match status" value="1"/>
</dbReference>
<comment type="similarity">
    <text evidence="2 6">Belongs to the FliS family.</text>
</comment>
<protein>
    <recommendedName>
        <fullName evidence="6">Flagellar secretion chaperone FliS</fullName>
    </recommendedName>
</protein>
<keyword evidence="7" id="KW-0966">Cell projection</keyword>
<proteinExistence type="inferred from homology"/>
<dbReference type="OrthoDB" id="9792010at2"/>
<reference evidence="7 8" key="1">
    <citation type="submission" date="2018-06" db="EMBL/GenBank/DDBJ databases">
        <title>Pseudomonas diversity within urban Lake Michigan freshwaters.</title>
        <authorList>
            <person name="Batrich M."/>
            <person name="Hatzopoulos T."/>
            <person name="Putonti C."/>
        </authorList>
    </citation>
    <scope>NUCLEOTIDE SEQUENCE [LARGE SCALE GENOMIC DNA]</scope>
    <source>
        <strain evidence="7 8">MB-090714</strain>
    </source>
</reference>
<evidence type="ECO:0000256" key="1">
    <source>
        <dbReference type="ARBA" id="ARBA00004514"/>
    </source>
</evidence>
<evidence type="ECO:0000256" key="2">
    <source>
        <dbReference type="ARBA" id="ARBA00008787"/>
    </source>
</evidence>
<dbReference type="RefSeq" id="WP_110683704.1">
    <property type="nucleotide sequence ID" value="NZ_CP154874.1"/>
</dbReference>
<organism evidence="7 8">
    <name type="scientific">Aquipseudomonas alcaligenes</name>
    <name type="common">Pseudomonas alcaligenes</name>
    <dbReference type="NCBI Taxonomy" id="43263"/>
    <lineage>
        <taxon>Bacteria</taxon>
        <taxon>Pseudomonadati</taxon>
        <taxon>Pseudomonadota</taxon>
        <taxon>Gammaproteobacteria</taxon>
        <taxon>Pseudomonadales</taxon>
        <taxon>Pseudomonadaceae</taxon>
        <taxon>Aquipseudomonas</taxon>
    </lineage>
</organism>
<keyword evidence="7" id="KW-0969">Cilium</keyword>
<dbReference type="PANTHER" id="PTHR34773:SF1">
    <property type="entry name" value="FLAGELLAR SECRETION CHAPERONE FLIS"/>
    <property type="match status" value="1"/>
</dbReference>
<dbReference type="GO" id="GO:0005829">
    <property type="term" value="C:cytosol"/>
    <property type="evidence" value="ECO:0007669"/>
    <property type="project" value="UniProtKB-SubCell"/>
</dbReference>
<dbReference type="InterPro" id="IPR036584">
    <property type="entry name" value="FliS_sf"/>
</dbReference>
<dbReference type="NCBIfam" id="TIGR00208">
    <property type="entry name" value="fliS"/>
    <property type="match status" value="1"/>
</dbReference>
<dbReference type="SUPFAM" id="SSF101116">
    <property type="entry name" value="Flagellar export chaperone FliS"/>
    <property type="match status" value="1"/>
</dbReference>
<dbReference type="GO" id="GO:0071973">
    <property type="term" value="P:bacterial-type flagellum-dependent cell motility"/>
    <property type="evidence" value="ECO:0007669"/>
    <property type="project" value="TreeGrafter"/>
</dbReference>
<sequence length="131" mass="14224">MSKKPIDTYKQVKTAQEVSPYRAVQMLLDGALERVLLARQAQLEGDIEIRGLAVGSTITILGVLQSSLDKQLGGEIAENLDALYDYMTRRLAGVALDDTPRSLDEVQQLLSQIKSAWDAIGPEVEPAAAAE</sequence>
<comment type="caution">
    <text evidence="7">The sequence shown here is derived from an EMBL/GenBank/DDBJ whole genome shotgun (WGS) entry which is preliminary data.</text>
</comment>
<gene>
    <name evidence="7" type="primary">fliS</name>
    <name evidence="7" type="ORF">DMO17_17210</name>
</gene>
<dbReference type="InterPro" id="IPR003713">
    <property type="entry name" value="FliS"/>
</dbReference>
<dbReference type="PANTHER" id="PTHR34773">
    <property type="entry name" value="FLAGELLAR SECRETION CHAPERONE FLIS"/>
    <property type="match status" value="1"/>
</dbReference>
<evidence type="ECO:0000256" key="6">
    <source>
        <dbReference type="PIRNR" id="PIRNR039090"/>
    </source>
</evidence>
<accession>A0A2V4KM27</accession>
<evidence type="ECO:0000313" key="7">
    <source>
        <dbReference type="EMBL" id="PYC21089.1"/>
    </source>
</evidence>
<dbReference type="AlphaFoldDB" id="A0A2V4KM27"/>
<evidence type="ECO:0000256" key="5">
    <source>
        <dbReference type="ARBA" id="ARBA00023186"/>
    </source>
</evidence>
<keyword evidence="4 6" id="KW-1005">Bacterial flagellum biogenesis</keyword>
<evidence type="ECO:0000256" key="4">
    <source>
        <dbReference type="ARBA" id="ARBA00022795"/>
    </source>
</evidence>
<keyword evidence="3 6" id="KW-0963">Cytoplasm</keyword>
<evidence type="ECO:0000313" key="8">
    <source>
        <dbReference type="Proteomes" id="UP000248146"/>
    </source>
</evidence>
<name>A0A2V4KM27_AQUAC</name>
<dbReference type="Pfam" id="PF02561">
    <property type="entry name" value="FliS"/>
    <property type="match status" value="1"/>
</dbReference>
<dbReference type="Proteomes" id="UP000248146">
    <property type="component" value="Unassembled WGS sequence"/>
</dbReference>
<comment type="subcellular location">
    <subcellularLocation>
        <location evidence="1 6">Cytoplasm</location>
        <location evidence="1 6">Cytosol</location>
    </subcellularLocation>
</comment>
<keyword evidence="5" id="KW-0143">Chaperone</keyword>
<evidence type="ECO:0000256" key="3">
    <source>
        <dbReference type="ARBA" id="ARBA00022490"/>
    </source>
</evidence>
<dbReference type="Gene3D" id="1.20.120.340">
    <property type="entry name" value="Flagellar protein FliS"/>
    <property type="match status" value="1"/>
</dbReference>
<dbReference type="GO" id="GO:0044780">
    <property type="term" value="P:bacterial-type flagellum assembly"/>
    <property type="evidence" value="ECO:0007669"/>
    <property type="project" value="InterPro"/>
</dbReference>
<dbReference type="EMBL" id="QJRX01000009">
    <property type="protein sequence ID" value="PYC21089.1"/>
    <property type="molecule type" value="Genomic_DNA"/>
</dbReference>
<keyword evidence="7" id="KW-0282">Flagellum</keyword>
<dbReference type="PIRSF" id="PIRSF039090">
    <property type="entry name" value="Flis"/>
    <property type="match status" value="1"/>
</dbReference>